<keyword evidence="3" id="KW-1185">Reference proteome</keyword>
<evidence type="ECO:0000313" key="2">
    <source>
        <dbReference type="EMBL" id="KAG6423272.1"/>
    </source>
</evidence>
<dbReference type="SUPFAM" id="SSF82153">
    <property type="entry name" value="FAS1 domain"/>
    <property type="match status" value="1"/>
</dbReference>
<dbReference type="Proteomes" id="UP000298416">
    <property type="component" value="Unassembled WGS sequence"/>
</dbReference>
<evidence type="ECO:0000256" key="1">
    <source>
        <dbReference type="SAM" id="MobiDB-lite"/>
    </source>
</evidence>
<protein>
    <submittedName>
        <fullName evidence="2">Uncharacterized protein</fullName>
    </submittedName>
</protein>
<reference evidence="2" key="1">
    <citation type="submission" date="2018-01" db="EMBL/GenBank/DDBJ databases">
        <authorList>
            <person name="Mao J.F."/>
        </authorList>
    </citation>
    <scope>NUCLEOTIDE SEQUENCE</scope>
    <source>
        <strain evidence="2">Huo1</strain>
        <tissue evidence="2">Leaf</tissue>
    </source>
</reference>
<dbReference type="AlphaFoldDB" id="A0A8X8ZYM1"/>
<reference evidence="2" key="2">
    <citation type="submission" date="2020-08" db="EMBL/GenBank/DDBJ databases">
        <title>Plant Genome Project.</title>
        <authorList>
            <person name="Zhang R.-G."/>
        </authorList>
    </citation>
    <scope>NUCLEOTIDE SEQUENCE</scope>
    <source>
        <strain evidence="2">Huo1</strain>
        <tissue evidence="2">Leaf</tissue>
    </source>
</reference>
<organism evidence="2">
    <name type="scientific">Salvia splendens</name>
    <name type="common">Scarlet sage</name>
    <dbReference type="NCBI Taxonomy" id="180675"/>
    <lineage>
        <taxon>Eukaryota</taxon>
        <taxon>Viridiplantae</taxon>
        <taxon>Streptophyta</taxon>
        <taxon>Embryophyta</taxon>
        <taxon>Tracheophyta</taxon>
        <taxon>Spermatophyta</taxon>
        <taxon>Magnoliopsida</taxon>
        <taxon>eudicotyledons</taxon>
        <taxon>Gunneridae</taxon>
        <taxon>Pentapetalae</taxon>
        <taxon>asterids</taxon>
        <taxon>lamiids</taxon>
        <taxon>Lamiales</taxon>
        <taxon>Lamiaceae</taxon>
        <taxon>Nepetoideae</taxon>
        <taxon>Mentheae</taxon>
        <taxon>Salviinae</taxon>
        <taxon>Salvia</taxon>
        <taxon>Salvia subgen. Calosphace</taxon>
        <taxon>core Calosphace</taxon>
    </lineage>
</organism>
<dbReference type="InterPro" id="IPR052806">
    <property type="entry name" value="Fasciclin-like_AGP"/>
</dbReference>
<feature type="region of interest" description="Disordered" evidence="1">
    <location>
        <begin position="445"/>
        <end position="548"/>
    </location>
</feature>
<dbReference type="EMBL" id="PNBA02000005">
    <property type="protein sequence ID" value="KAG6423272.1"/>
    <property type="molecule type" value="Genomic_DNA"/>
</dbReference>
<proteinExistence type="predicted"/>
<feature type="compositionally biased region" description="Basic and acidic residues" evidence="1">
    <location>
        <begin position="508"/>
        <end position="517"/>
    </location>
</feature>
<dbReference type="PANTHER" id="PTHR33985">
    <property type="entry name" value="OS02G0491300 PROTEIN-RELATED"/>
    <property type="match status" value="1"/>
</dbReference>
<evidence type="ECO:0000313" key="3">
    <source>
        <dbReference type="Proteomes" id="UP000298416"/>
    </source>
</evidence>
<dbReference type="InterPro" id="IPR036378">
    <property type="entry name" value="FAS1_dom_sf"/>
</dbReference>
<name>A0A8X8ZYM1_SALSN</name>
<accession>A0A8X8ZYM1</accession>
<comment type="caution">
    <text evidence="2">The sequence shown here is derived from an EMBL/GenBank/DDBJ whole genome shotgun (WGS) entry which is preliminary data.</text>
</comment>
<gene>
    <name evidence="2" type="ORF">SASPL_113663</name>
</gene>
<sequence length="656" mass="72238">MASINQSPVRNFDGWRLCYSQLISLPRITVHFKGADVEWLTTCSVCEGEKEQRFLFDLDRPNKIFITESVKSQRQFILLLYIPIRNRISLSISKLNLTHTHSKQTVMDSFHCISLFTFSLLLSWSHATTTTTTTGPVLPQPSSAFLAADTLRIRGYSIFASLLVSISSTTNFSGTLLAPPDFAFSFASSRPRNHHRPPPRPSVPVLLYHTLRPPLILTWPTISSRDDGDELRTFYNNNCLYLLKSTRASEVSISSSPFTNPIATVKIRQPDLYVDEHLIVHGIDGVLNPSFATRCSVTYSDPTAETVPLQVNRVFLDRAMRALRRNGYNVVATAMSIRRSDLLPLTSVTVLAVSDEHLFMTPGGFHYDFRHHVVPIRQRFTDLARIAARGIEFHTLSPNKTVHIVSNAGAVSVDGVPVGMREVYHNRWMVVVSVLASLDTSLPAPPPEEAVADSAPSPAPIPSVSEKSPNLRVSAKGRSHRALSPDSIHMIFGKGRSHRVPSPAPAPAHKEKSEDHSPAPAPEAFDGAADSYPDWMVPSPAEELNGNEDFLSISPSPAPESEGAENIVASPVRSPATHGVNVVHCDLNVVISDGVEGGDLLCPGRPTRRLRETGGFDVEGYQPLDAHSQDSDDLTHFDDVKLSEHVNIADDVFFYT</sequence>
<feature type="compositionally biased region" description="Low complexity" evidence="1">
    <location>
        <begin position="452"/>
        <end position="466"/>
    </location>
</feature>
<dbReference type="PANTHER" id="PTHR33985:SF20">
    <property type="entry name" value="FAS1 DOMAIN-CONTAINING PROTEIN"/>
    <property type="match status" value="1"/>
</dbReference>